<comment type="caution">
    <text evidence="3">The sequence shown here is derived from an EMBL/GenBank/DDBJ whole genome shotgun (WGS) entry which is preliminary data.</text>
</comment>
<protein>
    <submittedName>
        <fullName evidence="3">Thermonuclease family protein</fullName>
    </submittedName>
</protein>
<evidence type="ECO:0000256" key="1">
    <source>
        <dbReference type="SAM" id="Phobius"/>
    </source>
</evidence>
<keyword evidence="4" id="KW-1185">Reference proteome</keyword>
<organism evidence="3 4">
    <name type="scientific">Roseomonas nitratireducens</name>
    <dbReference type="NCBI Taxonomy" id="2820810"/>
    <lineage>
        <taxon>Bacteria</taxon>
        <taxon>Pseudomonadati</taxon>
        <taxon>Pseudomonadota</taxon>
        <taxon>Alphaproteobacteria</taxon>
        <taxon>Acetobacterales</taxon>
        <taxon>Roseomonadaceae</taxon>
        <taxon>Roseomonas</taxon>
    </lineage>
</organism>
<dbReference type="Pfam" id="PF00565">
    <property type="entry name" value="SNase"/>
    <property type="match status" value="1"/>
</dbReference>
<dbReference type="RefSeq" id="WP_209353174.1">
    <property type="nucleotide sequence ID" value="NZ_JAGIYZ010000019.1"/>
</dbReference>
<dbReference type="Proteomes" id="UP000680815">
    <property type="component" value="Unassembled WGS sequence"/>
</dbReference>
<dbReference type="InterPro" id="IPR035437">
    <property type="entry name" value="SNase_OB-fold_sf"/>
</dbReference>
<dbReference type="PANTHER" id="PTHR12302:SF26">
    <property type="entry name" value="BLR1266 PROTEIN"/>
    <property type="match status" value="1"/>
</dbReference>
<feature type="domain" description="TNase-like" evidence="2">
    <location>
        <begin position="88"/>
        <end position="202"/>
    </location>
</feature>
<feature type="transmembrane region" description="Helical" evidence="1">
    <location>
        <begin position="37"/>
        <end position="58"/>
    </location>
</feature>
<accession>A0ABS4AWP5</accession>
<proteinExistence type="predicted"/>
<keyword evidence="1" id="KW-0812">Transmembrane</keyword>
<dbReference type="PROSITE" id="PS50830">
    <property type="entry name" value="TNASE_3"/>
    <property type="match status" value="1"/>
</dbReference>
<dbReference type="Gene3D" id="2.40.50.90">
    <property type="match status" value="1"/>
</dbReference>
<dbReference type="EMBL" id="JAGIYZ010000019">
    <property type="protein sequence ID" value="MBP0465785.1"/>
    <property type="molecule type" value="Genomic_DNA"/>
</dbReference>
<sequence length="220" mass="23984">MWFRRSRLPPDLRDALRAAERAARPPLHRRVAARLRAVGRMPLLAWIVLAGLLGFAGWKAGLVGDGASVAGPSTPRPVARITVRASAVDGDTLAAGADRLRINGIDAPEMAQSCERAGAAYPCGRLARDAMASILGRGMVDCEILGADQYGRRIARCRNEAGQDIAAELVRQGWAIAFRRFSLDYVGQEDEARRARRGIWDGRFEEPDAYRARIRSGAAH</sequence>
<reference evidence="3 4" key="1">
    <citation type="submission" date="2021-03" db="EMBL/GenBank/DDBJ databases">
        <authorList>
            <person name="So Y."/>
        </authorList>
    </citation>
    <scope>NUCLEOTIDE SEQUENCE [LARGE SCALE GENOMIC DNA]</scope>
    <source>
        <strain evidence="3 4">PWR1</strain>
    </source>
</reference>
<evidence type="ECO:0000313" key="3">
    <source>
        <dbReference type="EMBL" id="MBP0465785.1"/>
    </source>
</evidence>
<dbReference type="PANTHER" id="PTHR12302">
    <property type="entry name" value="EBNA2 BINDING PROTEIN P100"/>
    <property type="match status" value="1"/>
</dbReference>
<dbReference type="SUPFAM" id="SSF50199">
    <property type="entry name" value="Staphylococcal nuclease"/>
    <property type="match status" value="1"/>
</dbReference>
<evidence type="ECO:0000259" key="2">
    <source>
        <dbReference type="PROSITE" id="PS50830"/>
    </source>
</evidence>
<dbReference type="InterPro" id="IPR016071">
    <property type="entry name" value="Staphylococal_nuclease_OB-fold"/>
</dbReference>
<dbReference type="SMART" id="SM00318">
    <property type="entry name" value="SNc"/>
    <property type="match status" value="1"/>
</dbReference>
<name>A0ABS4AWP5_9PROT</name>
<gene>
    <name evidence="3" type="ORF">J5Y09_17790</name>
</gene>
<evidence type="ECO:0000313" key="4">
    <source>
        <dbReference type="Proteomes" id="UP000680815"/>
    </source>
</evidence>
<keyword evidence="1" id="KW-1133">Transmembrane helix</keyword>
<keyword evidence="1" id="KW-0472">Membrane</keyword>